<dbReference type="GO" id="GO:0003677">
    <property type="term" value="F:DNA binding"/>
    <property type="evidence" value="ECO:0007669"/>
    <property type="project" value="InterPro"/>
</dbReference>
<dbReference type="Pfam" id="PF01381">
    <property type="entry name" value="HTH_3"/>
    <property type="match status" value="1"/>
</dbReference>
<feature type="domain" description="HTH cro/C1-type" evidence="1">
    <location>
        <begin position="18"/>
        <end position="73"/>
    </location>
</feature>
<dbReference type="CDD" id="cd00093">
    <property type="entry name" value="HTH_XRE"/>
    <property type="match status" value="1"/>
</dbReference>
<dbReference type="AlphaFoldDB" id="A0A4U8Z644"/>
<name>A0A4U8Z644_METTU</name>
<reference evidence="2 3" key="1">
    <citation type="submission" date="2019-03" db="EMBL/GenBank/DDBJ databases">
        <authorList>
            <person name="Kox A.R. M."/>
        </authorList>
    </citation>
    <scope>NUCLEOTIDE SEQUENCE [LARGE SCALE GENOMIC DNA]</scope>
    <source>
        <strain evidence="2">MTUNDRAET4 annotated genome</strain>
    </source>
</reference>
<sequence>MGTSKEAEELAAKIGAKIKELRLAKGFATQDSFAKKLGMKADGVSAYERGNNLIQLVKLSEMAQILGVTPNDILGFKPGSAGQMRQVTGILLERSCVALGVPEKRARALAETVLAVLDSPAIHTSGIPLEDIVRILADDAIRRSLLSARS</sequence>
<evidence type="ECO:0000313" key="3">
    <source>
        <dbReference type="Proteomes" id="UP000294360"/>
    </source>
</evidence>
<dbReference type="Proteomes" id="UP000294360">
    <property type="component" value="Chromosome"/>
</dbReference>
<proteinExistence type="predicted"/>
<evidence type="ECO:0000259" key="1">
    <source>
        <dbReference type="PROSITE" id="PS50943"/>
    </source>
</evidence>
<organism evidence="2 3">
    <name type="scientific">Methylocella tundrae</name>
    <dbReference type="NCBI Taxonomy" id="227605"/>
    <lineage>
        <taxon>Bacteria</taxon>
        <taxon>Pseudomonadati</taxon>
        <taxon>Pseudomonadota</taxon>
        <taxon>Alphaproteobacteria</taxon>
        <taxon>Hyphomicrobiales</taxon>
        <taxon>Beijerinckiaceae</taxon>
        <taxon>Methylocella</taxon>
    </lineage>
</organism>
<dbReference type="SMART" id="SM00530">
    <property type="entry name" value="HTH_XRE"/>
    <property type="match status" value="1"/>
</dbReference>
<dbReference type="KEGG" id="mtun:MTUNDRAET4_4186"/>
<dbReference type="InterPro" id="IPR001387">
    <property type="entry name" value="Cro/C1-type_HTH"/>
</dbReference>
<dbReference type="EMBL" id="LR536450">
    <property type="protein sequence ID" value="VFU11067.1"/>
    <property type="molecule type" value="Genomic_DNA"/>
</dbReference>
<accession>A0A4U8Z644</accession>
<protein>
    <recommendedName>
        <fullName evidence="1">HTH cro/C1-type domain-containing protein</fullName>
    </recommendedName>
</protein>
<dbReference type="SUPFAM" id="SSF47413">
    <property type="entry name" value="lambda repressor-like DNA-binding domains"/>
    <property type="match status" value="1"/>
</dbReference>
<dbReference type="PROSITE" id="PS50943">
    <property type="entry name" value="HTH_CROC1"/>
    <property type="match status" value="1"/>
</dbReference>
<evidence type="ECO:0000313" key="2">
    <source>
        <dbReference type="EMBL" id="VFU11067.1"/>
    </source>
</evidence>
<dbReference type="InterPro" id="IPR010982">
    <property type="entry name" value="Lambda_DNA-bd_dom_sf"/>
</dbReference>
<gene>
    <name evidence="2" type="ORF">MTUNDRAET4_4186</name>
</gene>
<dbReference type="Gene3D" id="1.10.260.40">
    <property type="entry name" value="lambda repressor-like DNA-binding domains"/>
    <property type="match status" value="1"/>
</dbReference>